<proteinExistence type="inferred from homology"/>
<evidence type="ECO:0000313" key="3">
    <source>
        <dbReference type="EMBL" id="GLI94907.1"/>
    </source>
</evidence>
<feature type="signal peptide" evidence="2">
    <location>
        <begin position="1"/>
        <end position="21"/>
    </location>
</feature>
<dbReference type="PANTHER" id="PTHR34001:SF3">
    <property type="entry name" value="BLL7405 PROTEIN"/>
    <property type="match status" value="1"/>
</dbReference>
<dbReference type="InterPro" id="IPR011250">
    <property type="entry name" value="OMP/PagP_B-barrel"/>
</dbReference>
<dbReference type="Proteomes" id="UP001144323">
    <property type="component" value="Unassembled WGS sequence"/>
</dbReference>
<dbReference type="SUPFAM" id="SSF56925">
    <property type="entry name" value="OMPA-like"/>
    <property type="match status" value="1"/>
</dbReference>
<organism evidence="3 4">
    <name type="scientific">Methylocystis echinoides</name>
    <dbReference type="NCBI Taxonomy" id="29468"/>
    <lineage>
        <taxon>Bacteria</taxon>
        <taxon>Pseudomonadati</taxon>
        <taxon>Pseudomonadota</taxon>
        <taxon>Alphaproteobacteria</taxon>
        <taxon>Hyphomicrobiales</taxon>
        <taxon>Methylocystaceae</taxon>
        <taxon>Methylocystis</taxon>
    </lineage>
</organism>
<dbReference type="PANTHER" id="PTHR34001">
    <property type="entry name" value="BLL7405 PROTEIN"/>
    <property type="match status" value="1"/>
</dbReference>
<sequence length="366" mass="37798">MKTLLLASTLLASIAAGSAFAADLPSRKAPILPPPPPPPMWTGFYAGLNAGYGFGTNSNVQALALGQDATVSTLYRGVVDSQPIYLPAADAAATYYPSLPTGAGLAQSGSFANTQSGFIGGGQVGYNYQWGANFVVGLEADMQGTGIRGRSHGVGIGGASTTNPLLCFDGEGCSGTMTHNATSIGSTTVNAGVDWIGTVRGRLGYLFTPTMLVYATGGLTYGGVYANVQNYAVTSLSAQVSNDVKIPALDAFPMGLGGGTNHTFYGGGSRSQTLVGWNVGGGLEWRFMPNWSLKAEGIYWNMGNMNVPTASFAAAPVSVNWSSPLSANNPLATVGNVRVNYQGVIARMGINYHFNWGGSAPVVAQY</sequence>
<comment type="caution">
    <text evidence="3">The sequence shown here is derived from an EMBL/GenBank/DDBJ whole genome shotgun (WGS) entry which is preliminary data.</text>
</comment>
<dbReference type="InterPro" id="IPR051692">
    <property type="entry name" value="OMP-like"/>
</dbReference>
<feature type="chain" id="PRO_5040903528" evidence="2">
    <location>
        <begin position="22"/>
        <end position="366"/>
    </location>
</feature>
<evidence type="ECO:0000256" key="1">
    <source>
        <dbReference type="ARBA" id="ARBA00038306"/>
    </source>
</evidence>
<accession>A0A9W6GXP7</accession>
<comment type="similarity">
    <text evidence="1">Belongs to the Omp25/RopB family.</text>
</comment>
<dbReference type="RefSeq" id="WP_281805189.1">
    <property type="nucleotide sequence ID" value="NZ_BSEC01000001.1"/>
</dbReference>
<evidence type="ECO:0000313" key="4">
    <source>
        <dbReference type="Proteomes" id="UP001144323"/>
    </source>
</evidence>
<keyword evidence="2" id="KW-0732">Signal</keyword>
<evidence type="ECO:0000256" key="2">
    <source>
        <dbReference type="SAM" id="SignalP"/>
    </source>
</evidence>
<dbReference type="Gene3D" id="2.40.160.20">
    <property type="match status" value="1"/>
</dbReference>
<name>A0A9W6GXP7_9HYPH</name>
<dbReference type="AlphaFoldDB" id="A0A9W6GXP7"/>
<gene>
    <name evidence="3" type="ORF">LMG27198_38990</name>
</gene>
<reference evidence="3" key="1">
    <citation type="journal article" date="2023" name="Int. J. Syst. Evol. Microbiol.">
        <title>Methylocystis iwaonis sp. nov., a type II methane-oxidizing bacterium from surface soil of a rice paddy field in Japan, and emended description of the genus Methylocystis (ex Whittenbury et al. 1970) Bowman et al. 1993.</title>
        <authorList>
            <person name="Kaise H."/>
            <person name="Sawadogo J.B."/>
            <person name="Alam M.S."/>
            <person name="Ueno C."/>
            <person name="Dianou D."/>
            <person name="Shinjo R."/>
            <person name="Asakawa S."/>
        </authorList>
    </citation>
    <scope>NUCLEOTIDE SEQUENCE</scope>
    <source>
        <strain evidence="3">LMG27198</strain>
    </source>
</reference>
<dbReference type="EMBL" id="BSEC01000001">
    <property type="protein sequence ID" value="GLI94907.1"/>
    <property type="molecule type" value="Genomic_DNA"/>
</dbReference>
<keyword evidence="4" id="KW-1185">Reference proteome</keyword>
<protein>
    <submittedName>
        <fullName evidence="3">Outer-membrane immunogenic protein</fullName>
    </submittedName>
</protein>